<dbReference type="GO" id="GO:0000124">
    <property type="term" value="C:SAGA complex"/>
    <property type="evidence" value="ECO:0007669"/>
    <property type="project" value="InterPro"/>
</dbReference>
<feature type="domain" description="TAF6 C-terminal HEAT repeat" evidence="6">
    <location>
        <begin position="99"/>
        <end position="235"/>
    </location>
</feature>
<dbReference type="GO" id="GO:0005669">
    <property type="term" value="C:transcription factor TFIID complex"/>
    <property type="evidence" value="ECO:0007669"/>
    <property type="project" value="InterPro"/>
</dbReference>
<evidence type="ECO:0000259" key="6">
    <source>
        <dbReference type="Pfam" id="PF07571"/>
    </source>
</evidence>
<keyword evidence="4" id="KW-0804">Transcription</keyword>
<dbReference type="Pfam" id="PF07571">
    <property type="entry name" value="TAF6_C"/>
    <property type="match status" value="1"/>
</dbReference>
<dbReference type="GO" id="GO:0016251">
    <property type="term" value="F:RNA polymerase II general transcription initiation factor activity"/>
    <property type="evidence" value="ECO:0007669"/>
    <property type="project" value="InterPro"/>
</dbReference>
<dbReference type="FunFam" id="1.25.40.770:FF:000001">
    <property type="entry name" value="Transcription initiation factor TFIID subunit 6"/>
    <property type="match status" value="1"/>
</dbReference>
<dbReference type="CDD" id="cd08050">
    <property type="entry name" value="TAF6C"/>
    <property type="match status" value="1"/>
</dbReference>
<dbReference type="FunCoup" id="E3MDS0">
    <property type="interactions" value="1929"/>
</dbReference>
<dbReference type="Gene3D" id="1.25.40.770">
    <property type="entry name" value="TAF6, C-terminal HEAT repeat domain"/>
    <property type="match status" value="1"/>
</dbReference>
<dbReference type="OMA" id="ANISQRC"/>
<dbReference type="InterPro" id="IPR046344">
    <property type="entry name" value="TAF6_C_sf"/>
</dbReference>
<keyword evidence="3" id="KW-0805">Transcription regulation</keyword>
<accession>E3MDS0</accession>
<name>E3MDS0_CAERE</name>
<dbReference type="InterPro" id="IPR011442">
    <property type="entry name" value="TAF6_C"/>
</dbReference>
<dbReference type="InParanoid" id="E3MDS0"/>
<reference evidence="7" key="1">
    <citation type="submission" date="2007-07" db="EMBL/GenBank/DDBJ databases">
        <title>PCAP assembly of the Caenorhabditis remanei genome.</title>
        <authorList>
            <consortium name="The Caenorhabditis remanei Sequencing Consortium"/>
            <person name="Wilson R.K."/>
        </authorList>
    </citation>
    <scope>NUCLEOTIDE SEQUENCE [LARGE SCALE GENOMIC DNA]</scope>
    <source>
        <strain evidence="7">PB4641</strain>
    </source>
</reference>
<organism evidence="8">
    <name type="scientific">Caenorhabditis remanei</name>
    <name type="common">Caenorhabditis vulgaris</name>
    <dbReference type="NCBI Taxonomy" id="31234"/>
    <lineage>
        <taxon>Eukaryota</taxon>
        <taxon>Metazoa</taxon>
        <taxon>Ecdysozoa</taxon>
        <taxon>Nematoda</taxon>
        <taxon>Chromadorea</taxon>
        <taxon>Rhabditida</taxon>
        <taxon>Rhabditina</taxon>
        <taxon>Rhabditomorpha</taxon>
        <taxon>Rhabditoidea</taxon>
        <taxon>Rhabditidae</taxon>
        <taxon>Peloderinae</taxon>
        <taxon>Caenorhabditis</taxon>
    </lineage>
</organism>
<comment type="subcellular location">
    <subcellularLocation>
        <location evidence="1">Nucleus</location>
    </subcellularLocation>
</comment>
<dbReference type="Proteomes" id="UP000008281">
    <property type="component" value="Unassembled WGS sequence"/>
</dbReference>
<dbReference type="GO" id="GO:0046695">
    <property type="term" value="C:SLIK (SAGA-like) complex"/>
    <property type="evidence" value="ECO:0007669"/>
    <property type="project" value="InterPro"/>
</dbReference>
<dbReference type="PANTHER" id="PTHR10221:SF9">
    <property type="entry name" value="TRANSCRIPTION INITIATION FACTOR TFIID SUBUNIT 6"/>
    <property type="match status" value="1"/>
</dbReference>
<evidence type="ECO:0000313" key="8">
    <source>
        <dbReference type="Proteomes" id="UP000008281"/>
    </source>
</evidence>
<dbReference type="EMBL" id="DS268437">
    <property type="protein sequence ID" value="EFO99094.1"/>
    <property type="molecule type" value="Genomic_DNA"/>
</dbReference>
<dbReference type="OrthoDB" id="361039at2759"/>
<keyword evidence="5" id="KW-0539">Nucleus</keyword>
<evidence type="ECO:0000256" key="3">
    <source>
        <dbReference type="ARBA" id="ARBA00023015"/>
    </source>
</evidence>
<protein>
    <submittedName>
        <fullName evidence="7">CRE-TAF-6.1 protein</fullName>
    </submittedName>
</protein>
<evidence type="ECO:0000256" key="4">
    <source>
        <dbReference type="ARBA" id="ARBA00023163"/>
    </source>
</evidence>
<proteinExistence type="inferred from homology"/>
<keyword evidence="8" id="KW-1185">Reference proteome</keyword>
<dbReference type="GO" id="GO:0003713">
    <property type="term" value="F:transcription coactivator activity"/>
    <property type="evidence" value="ECO:0007669"/>
    <property type="project" value="TreeGrafter"/>
</dbReference>
<dbReference type="eggNOG" id="KOG2549">
    <property type="taxonomic scope" value="Eukaryota"/>
</dbReference>
<evidence type="ECO:0000256" key="1">
    <source>
        <dbReference type="ARBA" id="ARBA00004123"/>
    </source>
</evidence>
<sequence>MGQLNVSTVDTLNIGIQHLQQVAGTSGNPLFAYQKSDIDVDKEDTETFVKIPRDLRIISFSSEKPENPLQMIFLCGKRALPLILVTIMLLSMENDTISTRLSVFLPYLTERICKSISANISQRCLSLIIYAGRVLRSLSLNKACDMTVSLHHVIPSLLSCCVGRNMCLRPETDNHWALRDFSAKTLVMLVRDQVDKRDAGFTARRLFDFAHRIFRDSASSFSMIYGTIYILQEFIVDTRKATWLLAELSEMATRCKQHIEAGNRMQTTTSQLSMTEAAKLSQQITKSEAVIRTRHSIPSTVAAGGVAPLNRRFH</sequence>
<evidence type="ECO:0000256" key="5">
    <source>
        <dbReference type="ARBA" id="ARBA00023242"/>
    </source>
</evidence>
<dbReference type="GO" id="GO:0051123">
    <property type="term" value="P:RNA polymerase II preinitiation complex assembly"/>
    <property type="evidence" value="ECO:0007669"/>
    <property type="project" value="TreeGrafter"/>
</dbReference>
<dbReference type="InterPro" id="IPR037796">
    <property type="entry name" value="TAF6"/>
</dbReference>
<evidence type="ECO:0000256" key="2">
    <source>
        <dbReference type="ARBA" id="ARBA00007688"/>
    </source>
</evidence>
<comment type="similarity">
    <text evidence="2">Belongs to the TAF6 family.</text>
</comment>
<dbReference type="STRING" id="31234.E3MDS0"/>
<evidence type="ECO:0000313" key="7">
    <source>
        <dbReference type="EMBL" id="EFO99094.1"/>
    </source>
</evidence>
<gene>
    <name evidence="7" type="primary">Cre-taf-6.1</name>
    <name evidence="7" type="ORF">CRE_17959</name>
</gene>
<dbReference type="HOGENOM" id="CLU_886347_0_0_1"/>
<dbReference type="PANTHER" id="PTHR10221">
    <property type="entry name" value="TRANSCRIPTION INITIATION FACTOR TFIID SUBUNIT 6"/>
    <property type="match status" value="1"/>
</dbReference>
<dbReference type="AlphaFoldDB" id="E3MDS0"/>